<comment type="caution">
    <text evidence="2">The sequence shown here is derived from an EMBL/GenBank/DDBJ whole genome shotgun (WGS) entry which is preliminary data.</text>
</comment>
<dbReference type="CDD" id="cd04301">
    <property type="entry name" value="NAT_SF"/>
    <property type="match status" value="1"/>
</dbReference>
<dbReference type="PROSITE" id="PS51186">
    <property type="entry name" value="GNAT"/>
    <property type="match status" value="1"/>
</dbReference>
<dbReference type="Pfam" id="PF00583">
    <property type="entry name" value="Acetyltransf_1"/>
    <property type="match status" value="1"/>
</dbReference>
<dbReference type="InterPro" id="IPR000182">
    <property type="entry name" value="GNAT_dom"/>
</dbReference>
<dbReference type="Gene3D" id="3.40.630.30">
    <property type="match status" value="1"/>
</dbReference>
<gene>
    <name evidence="2" type="ORF">M6B38_274550</name>
</gene>
<dbReference type="EMBL" id="JANAVB010004600">
    <property type="protein sequence ID" value="KAJ6848485.1"/>
    <property type="molecule type" value="Genomic_DNA"/>
</dbReference>
<reference evidence="2" key="2">
    <citation type="submission" date="2023-04" db="EMBL/GenBank/DDBJ databases">
        <authorList>
            <person name="Bruccoleri R.E."/>
            <person name="Oakeley E.J."/>
            <person name="Faust A.-M."/>
            <person name="Dessus-Babus S."/>
            <person name="Altorfer M."/>
            <person name="Burckhardt D."/>
            <person name="Oertli M."/>
            <person name="Naumann U."/>
            <person name="Petersen F."/>
            <person name="Wong J."/>
        </authorList>
    </citation>
    <scope>NUCLEOTIDE SEQUENCE</scope>
    <source>
        <strain evidence="2">GSM-AAB239-AS_SAM_17_03QT</strain>
        <tissue evidence="2">Leaf</tissue>
    </source>
</reference>
<dbReference type="PANTHER" id="PTHR42919">
    <property type="entry name" value="N-ALPHA-ACETYLTRANSFERASE"/>
    <property type="match status" value="1"/>
</dbReference>
<dbReference type="GO" id="GO:0007064">
    <property type="term" value="P:mitotic sister chromatid cohesion"/>
    <property type="evidence" value="ECO:0007669"/>
    <property type="project" value="TreeGrafter"/>
</dbReference>
<feature type="domain" description="N-acetyltransferase" evidence="1">
    <location>
        <begin position="100"/>
        <end position="271"/>
    </location>
</feature>
<evidence type="ECO:0000259" key="1">
    <source>
        <dbReference type="PROSITE" id="PS51186"/>
    </source>
</evidence>
<proteinExistence type="predicted"/>
<dbReference type="Proteomes" id="UP001140949">
    <property type="component" value="Unassembled WGS sequence"/>
</dbReference>
<name>A0AAX6I7S3_IRIPA</name>
<dbReference type="SUPFAM" id="SSF55729">
    <property type="entry name" value="Acyl-CoA N-acyltransferases (Nat)"/>
    <property type="match status" value="1"/>
</dbReference>
<evidence type="ECO:0000313" key="2">
    <source>
        <dbReference type="EMBL" id="KAJ6848485.1"/>
    </source>
</evidence>
<protein>
    <recommendedName>
        <fullName evidence="1">N-acetyltransferase domain-containing protein</fullName>
    </recommendedName>
</protein>
<dbReference type="InterPro" id="IPR051556">
    <property type="entry name" value="N-term/lysine_N-AcTrnsfr"/>
</dbReference>
<dbReference type="InterPro" id="IPR016181">
    <property type="entry name" value="Acyl_CoA_acyltransferase"/>
</dbReference>
<dbReference type="GO" id="GO:0031415">
    <property type="term" value="C:NatA complex"/>
    <property type="evidence" value="ECO:0007669"/>
    <property type="project" value="TreeGrafter"/>
</dbReference>
<reference evidence="2" key="1">
    <citation type="journal article" date="2023" name="GigaByte">
        <title>Genome assembly of the bearded iris, Iris pallida Lam.</title>
        <authorList>
            <person name="Bruccoleri R.E."/>
            <person name="Oakeley E.J."/>
            <person name="Faust A.M.E."/>
            <person name="Altorfer M."/>
            <person name="Dessus-Babus S."/>
            <person name="Burckhardt D."/>
            <person name="Oertli M."/>
            <person name="Naumann U."/>
            <person name="Petersen F."/>
            <person name="Wong J."/>
        </authorList>
    </citation>
    <scope>NUCLEOTIDE SEQUENCE</scope>
    <source>
        <strain evidence="2">GSM-AAB239-AS_SAM_17_03QT</strain>
    </source>
</reference>
<organism evidence="2 3">
    <name type="scientific">Iris pallida</name>
    <name type="common">Sweet iris</name>
    <dbReference type="NCBI Taxonomy" id="29817"/>
    <lineage>
        <taxon>Eukaryota</taxon>
        <taxon>Viridiplantae</taxon>
        <taxon>Streptophyta</taxon>
        <taxon>Embryophyta</taxon>
        <taxon>Tracheophyta</taxon>
        <taxon>Spermatophyta</taxon>
        <taxon>Magnoliopsida</taxon>
        <taxon>Liliopsida</taxon>
        <taxon>Asparagales</taxon>
        <taxon>Iridaceae</taxon>
        <taxon>Iridoideae</taxon>
        <taxon>Irideae</taxon>
        <taxon>Iris</taxon>
    </lineage>
</organism>
<keyword evidence="3" id="KW-1185">Reference proteome</keyword>
<evidence type="ECO:0000313" key="3">
    <source>
        <dbReference type="Proteomes" id="UP001140949"/>
    </source>
</evidence>
<sequence length="281" mass="31561">MASLRACPTTTTTTPLLPRSFFTYRAPAQLNNARHNPWLKSAVDWKRRRRSLVCSCTTANGEVGGTVVEEEGEGEGQDGYLARGFGWGVRRMVVVGEEMRMVANVQAEAFHEPVPLFNDFFLDFFRAEVLSALMYRLRNSAPDRYACLVAESVDWSNSLIAPELVGVVDVTVQGDGDVLRHLKGTKEYLYVSGIAVLIKYRRRKVATVLLEACDVVSRRWGFKHLALRAYEEDSAARKLYAKAGYAVVASDPHWVTWFGKKRRVLMIKTFHSPSSTCRSSS</sequence>
<dbReference type="GO" id="GO:0008080">
    <property type="term" value="F:N-acetyltransferase activity"/>
    <property type="evidence" value="ECO:0007669"/>
    <property type="project" value="TreeGrafter"/>
</dbReference>
<accession>A0AAX6I7S3</accession>
<dbReference type="PANTHER" id="PTHR42919:SF20">
    <property type="entry name" value="GCN5-RELATED N-ACETYLTRANSFERASE 10, CHLOROPLASTIC"/>
    <property type="match status" value="1"/>
</dbReference>
<dbReference type="AlphaFoldDB" id="A0AAX6I7S3"/>